<dbReference type="EMBL" id="JBHSMS010000026">
    <property type="protein sequence ID" value="MFC5511101.1"/>
    <property type="molecule type" value="Genomic_DNA"/>
</dbReference>
<reference evidence="2" key="1">
    <citation type="journal article" date="2019" name="Int. J. Syst. Evol. Microbiol.">
        <title>The Global Catalogue of Microorganisms (GCM) 10K type strain sequencing project: providing services to taxonomists for standard genome sequencing and annotation.</title>
        <authorList>
            <consortium name="The Broad Institute Genomics Platform"/>
            <consortium name="The Broad Institute Genome Sequencing Center for Infectious Disease"/>
            <person name="Wu L."/>
            <person name="Ma J."/>
        </authorList>
    </citation>
    <scope>NUCLEOTIDE SEQUENCE [LARGE SCALE GENOMIC DNA]</scope>
    <source>
        <strain evidence="2">CCUG 38813</strain>
    </source>
</reference>
<dbReference type="RefSeq" id="WP_379719334.1">
    <property type="nucleotide sequence ID" value="NZ_JBHSMS010000026.1"/>
</dbReference>
<evidence type="ECO:0000313" key="2">
    <source>
        <dbReference type="Proteomes" id="UP001596031"/>
    </source>
</evidence>
<protein>
    <recommendedName>
        <fullName evidence="3">Shufflon protein</fullName>
    </recommendedName>
</protein>
<evidence type="ECO:0000313" key="1">
    <source>
        <dbReference type="EMBL" id="MFC5511101.1"/>
    </source>
</evidence>
<evidence type="ECO:0008006" key="3">
    <source>
        <dbReference type="Google" id="ProtNLM"/>
    </source>
</evidence>
<dbReference type="Proteomes" id="UP001596031">
    <property type="component" value="Unassembled WGS sequence"/>
</dbReference>
<accession>A0ABW0PEL7</accession>
<sequence>MIEVLVLVAATGAMLLVWNRVQVARSMDETDTSVAKHGVLIQAGVNKYINDNRLTFLNSAAPAITGFSAPFAPTMRELQASPADNPYIPSGYNLANQLGMTYTVNLSLLPAGCTPNVNCTDVTGTVVSVAPLLDPTTNPAMADGKRVGNIANKIGIDAASSKVGAGTLLTGPAGDWALTNPRGNVPGILAMRVGYGSVASNGLDHLLPRDGSRPMAGTLRLGGNPIADASTIAATSHISTTGGNITTNTGSITTTSGSITTSSGSITTASGNITATNGKVSGTYFAPGVQTPGASCTDLRAIGTAANGAVLVCRGNAWRANVGPFAEKGDACTRPGQLATTWTTDEAVMCRGTTYVSLANQIGKYVEISRQSVVDGSVVPHATCDVGGTPTFRFGMVQTAVDVSSAPPKQVTNLTAIANANSWTVSYKLRDDMGNQTSANVYNLQALMYLECKYP</sequence>
<keyword evidence="2" id="KW-1185">Reference proteome</keyword>
<name>A0ABW0PEL7_9BURK</name>
<comment type="caution">
    <text evidence="1">The sequence shown here is derived from an EMBL/GenBank/DDBJ whole genome shotgun (WGS) entry which is preliminary data.</text>
</comment>
<proteinExistence type="predicted"/>
<gene>
    <name evidence="1" type="ORF">ACFPOU_08170</name>
</gene>
<organism evidence="1 2">
    <name type="scientific">Massilia jejuensis</name>
    <dbReference type="NCBI Taxonomy" id="648894"/>
    <lineage>
        <taxon>Bacteria</taxon>
        <taxon>Pseudomonadati</taxon>
        <taxon>Pseudomonadota</taxon>
        <taxon>Betaproteobacteria</taxon>
        <taxon>Burkholderiales</taxon>
        <taxon>Oxalobacteraceae</taxon>
        <taxon>Telluria group</taxon>
        <taxon>Massilia</taxon>
    </lineage>
</organism>